<sequence>MLITNMMLKMNGWIIDSVVLSGTMKKINGVDKRYELSMCIECIECIGSQADRLDSCHIWHCVINQNHGELRLIAHMCRCAGQKPQN</sequence>
<name>A0A5J4VL74_9EUKA</name>
<accession>A0A5J4VL74</accession>
<evidence type="ECO:0000313" key="2">
    <source>
        <dbReference type="Proteomes" id="UP000324800"/>
    </source>
</evidence>
<protein>
    <submittedName>
        <fullName evidence="1">Uncharacterized protein</fullName>
    </submittedName>
</protein>
<dbReference type="EMBL" id="SNRW01006434">
    <property type="protein sequence ID" value="KAA6383089.1"/>
    <property type="molecule type" value="Genomic_DNA"/>
</dbReference>
<dbReference type="Proteomes" id="UP000324800">
    <property type="component" value="Unassembled WGS sequence"/>
</dbReference>
<comment type="caution">
    <text evidence="1">The sequence shown here is derived from an EMBL/GenBank/DDBJ whole genome shotgun (WGS) entry which is preliminary data.</text>
</comment>
<dbReference type="AlphaFoldDB" id="A0A5J4VL74"/>
<gene>
    <name evidence="1" type="ORF">EZS28_021382</name>
</gene>
<organism evidence="1 2">
    <name type="scientific">Streblomastix strix</name>
    <dbReference type="NCBI Taxonomy" id="222440"/>
    <lineage>
        <taxon>Eukaryota</taxon>
        <taxon>Metamonada</taxon>
        <taxon>Preaxostyla</taxon>
        <taxon>Oxymonadida</taxon>
        <taxon>Streblomastigidae</taxon>
        <taxon>Streblomastix</taxon>
    </lineage>
</organism>
<evidence type="ECO:0000313" key="1">
    <source>
        <dbReference type="EMBL" id="KAA6383089.1"/>
    </source>
</evidence>
<reference evidence="1 2" key="1">
    <citation type="submission" date="2019-03" db="EMBL/GenBank/DDBJ databases">
        <title>Single cell metagenomics reveals metabolic interactions within the superorganism composed of flagellate Streblomastix strix and complex community of Bacteroidetes bacteria on its surface.</title>
        <authorList>
            <person name="Treitli S.C."/>
            <person name="Kolisko M."/>
            <person name="Husnik F."/>
            <person name="Keeling P."/>
            <person name="Hampl V."/>
        </authorList>
    </citation>
    <scope>NUCLEOTIDE SEQUENCE [LARGE SCALE GENOMIC DNA]</scope>
    <source>
        <strain evidence="1">ST1C</strain>
    </source>
</reference>
<proteinExistence type="predicted"/>